<dbReference type="AlphaFoldDB" id="A0A329MWA6"/>
<evidence type="ECO:0000313" key="3">
    <source>
        <dbReference type="Proteomes" id="UP000250369"/>
    </source>
</evidence>
<dbReference type="InterPro" id="IPR029044">
    <property type="entry name" value="Nucleotide-diphossugar_trans"/>
</dbReference>
<keyword evidence="3" id="KW-1185">Reference proteome</keyword>
<dbReference type="InterPro" id="IPR001173">
    <property type="entry name" value="Glyco_trans_2-like"/>
</dbReference>
<dbReference type="Proteomes" id="UP000250369">
    <property type="component" value="Unassembled WGS sequence"/>
</dbReference>
<sequence>MNGRKDEAAEIGITLCMIVKNEEETIGRCLLSAKPFVSAIVVVDTGSDDRTAEIAREFGALVVTFPWSGHFGEARNAAFPHVRTPWILMLDADEEIVSWDERQMSSALADPETAGLYVSIRNYSEPPPGGRYEQDAAVRLFRPLPGAAYRGRIHEDISKPLTELYPQAKLGSASVGIAHYGYAWDAEAAGLKHERNLRLLRLAIEEEPEEPYYVYALGTEYFIRAQYADAAAAFDGIDGRLPENAGYAADCMYKHAFAHYRSGNRERALTLVELGLERSGEYADLLELKAVLLIECGRLEAAYLCVSGIKRETEAEASRIDYVHGIIAEKLFNFAEAADFYTRALLADPRLKHAYSRLLDIRLALCLINDAASDEFDCTTSQIREEIVHDSVNKAMLNIVRDLVELHHAMNGEDKWRSFFLHALKWGLGGYSLQVMSAMRDTEAQPELLYLKAVCHAQQGETKAAVRMLNELSGKWGGLQVVITGWAALHADYERNGAGGTVVLDRLNEHGSRYPELEPLVRSLLGQEHRAVDERLYERTAFALLLTGAWSAFGYVFEKISGRFARLIPKEWIPALMRAPHSIQKLVCQSAACRYDALAFSEQIAVAALYGLSGQKVEALRLFTILSSRNPDRLEPRIGMHAVLCQSNAALFRLVLNE</sequence>
<gene>
    <name evidence="2" type="ORF">DQG23_00905</name>
</gene>
<evidence type="ECO:0000259" key="1">
    <source>
        <dbReference type="Pfam" id="PF00535"/>
    </source>
</evidence>
<dbReference type="PANTHER" id="PTHR43630">
    <property type="entry name" value="POLY-BETA-1,6-N-ACETYL-D-GLUCOSAMINE SYNTHASE"/>
    <property type="match status" value="1"/>
</dbReference>
<dbReference type="PANTHER" id="PTHR43630:SF2">
    <property type="entry name" value="GLYCOSYLTRANSFERASE"/>
    <property type="match status" value="1"/>
</dbReference>
<comment type="caution">
    <text evidence="2">The sequence shown here is derived from an EMBL/GenBank/DDBJ whole genome shotgun (WGS) entry which is preliminary data.</text>
</comment>
<dbReference type="InterPro" id="IPR011990">
    <property type="entry name" value="TPR-like_helical_dom_sf"/>
</dbReference>
<dbReference type="Gene3D" id="1.25.40.10">
    <property type="entry name" value="Tetratricopeptide repeat domain"/>
    <property type="match status" value="2"/>
</dbReference>
<dbReference type="EMBL" id="QMFB01000001">
    <property type="protein sequence ID" value="RAV22803.1"/>
    <property type="molecule type" value="Genomic_DNA"/>
</dbReference>
<proteinExistence type="predicted"/>
<name>A0A329MWA6_9BACL</name>
<dbReference type="SUPFAM" id="SSF48452">
    <property type="entry name" value="TPR-like"/>
    <property type="match status" value="1"/>
</dbReference>
<feature type="domain" description="Glycosyltransferase 2-like" evidence="1">
    <location>
        <begin position="15"/>
        <end position="127"/>
    </location>
</feature>
<dbReference type="SUPFAM" id="SSF53448">
    <property type="entry name" value="Nucleotide-diphospho-sugar transferases"/>
    <property type="match status" value="1"/>
</dbReference>
<dbReference type="Pfam" id="PF00535">
    <property type="entry name" value="Glycos_transf_2"/>
    <property type="match status" value="1"/>
</dbReference>
<dbReference type="RefSeq" id="WP_113028912.1">
    <property type="nucleotide sequence ID" value="NZ_QMFB01000001.1"/>
</dbReference>
<evidence type="ECO:0000313" key="2">
    <source>
        <dbReference type="EMBL" id="RAV22803.1"/>
    </source>
</evidence>
<dbReference type="OrthoDB" id="9815923at2"/>
<dbReference type="CDD" id="cd02511">
    <property type="entry name" value="Beta4Glucosyltransferase"/>
    <property type="match status" value="1"/>
</dbReference>
<accession>A0A329MWA6</accession>
<organism evidence="2 3">
    <name type="scientific">Paenibacillus contaminans</name>
    <dbReference type="NCBI Taxonomy" id="450362"/>
    <lineage>
        <taxon>Bacteria</taxon>
        <taxon>Bacillati</taxon>
        <taxon>Bacillota</taxon>
        <taxon>Bacilli</taxon>
        <taxon>Bacillales</taxon>
        <taxon>Paenibacillaceae</taxon>
        <taxon>Paenibacillus</taxon>
    </lineage>
</organism>
<dbReference type="Gene3D" id="3.90.550.10">
    <property type="entry name" value="Spore Coat Polysaccharide Biosynthesis Protein SpsA, Chain A"/>
    <property type="match status" value="1"/>
</dbReference>
<protein>
    <recommendedName>
        <fullName evidence="1">Glycosyltransferase 2-like domain-containing protein</fullName>
    </recommendedName>
</protein>
<reference evidence="2 3" key="1">
    <citation type="journal article" date="2009" name="Int. J. Syst. Evol. Microbiol.">
        <title>Paenibacillus contaminans sp. nov., isolated from a contaminated laboratory plate.</title>
        <authorList>
            <person name="Chou J.H."/>
            <person name="Lee J.H."/>
            <person name="Lin M.C."/>
            <person name="Chang P.S."/>
            <person name="Arun A.B."/>
            <person name="Young C.C."/>
            <person name="Chen W.M."/>
        </authorList>
    </citation>
    <scope>NUCLEOTIDE SEQUENCE [LARGE SCALE GENOMIC DNA]</scope>
    <source>
        <strain evidence="2 3">CKOBP-6</strain>
    </source>
</reference>